<dbReference type="RefSeq" id="WP_232189965.1">
    <property type="nucleotide sequence ID" value="NZ_JAIOAP010000025.1"/>
</dbReference>
<dbReference type="PROSITE" id="PS50853">
    <property type="entry name" value="FN3"/>
    <property type="match status" value="1"/>
</dbReference>
<dbReference type="InterPro" id="IPR012854">
    <property type="entry name" value="Cu_amine_oxidase-like_N"/>
</dbReference>
<dbReference type="SMART" id="SM00060">
    <property type="entry name" value="FN3"/>
    <property type="match status" value="1"/>
</dbReference>
<accession>A0ABV1L3E9</accession>
<evidence type="ECO:0000313" key="4">
    <source>
        <dbReference type="EMBL" id="MEQ4486874.1"/>
    </source>
</evidence>
<evidence type="ECO:0000313" key="5">
    <source>
        <dbReference type="Proteomes" id="UP001493487"/>
    </source>
</evidence>
<dbReference type="PROSITE" id="PS51175">
    <property type="entry name" value="CBM6"/>
    <property type="match status" value="1"/>
</dbReference>
<dbReference type="CDD" id="cd04081">
    <property type="entry name" value="CBM35_galactosidase-like"/>
    <property type="match status" value="1"/>
</dbReference>
<name>A0ABV1L3E9_9BACL</name>
<dbReference type="InterPro" id="IPR005084">
    <property type="entry name" value="CBM6"/>
</dbReference>
<dbReference type="InterPro" id="IPR013783">
    <property type="entry name" value="Ig-like_fold"/>
</dbReference>
<keyword evidence="5" id="KW-1185">Reference proteome</keyword>
<feature type="domain" description="CBM6" evidence="3">
    <location>
        <begin position="697"/>
        <end position="817"/>
    </location>
</feature>
<dbReference type="InterPro" id="IPR032267">
    <property type="entry name" value="DUF4832"/>
</dbReference>
<reference evidence="4 5" key="1">
    <citation type="journal article" date="2023" name="Genome Announc.">
        <title>Pan-Genome Analyses of the Genus Cohnella and Proposal of the Novel Species Cohnella silvisoli sp. nov., Isolated from Forest Soil.</title>
        <authorList>
            <person name="Wang C."/>
            <person name="Mao L."/>
            <person name="Bao G."/>
            <person name="Zhu H."/>
        </authorList>
    </citation>
    <scope>NUCLEOTIDE SEQUENCE [LARGE SCALE GENOMIC DNA]</scope>
    <source>
        <strain evidence="4 5">NL03-T5-1</strain>
    </source>
</reference>
<dbReference type="Proteomes" id="UP001493487">
    <property type="component" value="Unassembled WGS sequence"/>
</dbReference>
<protein>
    <submittedName>
        <fullName evidence="4">Stalk domain-containing protein</fullName>
    </submittedName>
</protein>
<evidence type="ECO:0000259" key="2">
    <source>
        <dbReference type="PROSITE" id="PS50853"/>
    </source>
</evidence>
<dbReference type="SUPFAM" id="SSF55383">
    <property type="entry name" value="Copper amine oxidase, domain N"/>
    <property type="match status" value="1"/>
</dbReference>
<dbReference type="InterPro" id="IPR008979">
    <property type="entry name" value="Galactose-bd-like_sf"/>
</dbReference>
<dbReference type="SUPFAM" id="SSF49265">
    <property type="entry name" value="Fibronectin type III"/>
    <property type="match status" value="1"/>
</dbReference>
<dbReference type="EMBL" id="JASKHM010000026">
    <property type="protein sequence ID" value="MEQ4486874.1"/>
    <property type="molecule type" value="Genomic_DNA"/>
</dbReference>
<dbReference type="CDD" id="cd00063">
    <property type="entry name" value="FN3"/>
    <property type="match status" value="1"/>
</dbReference>
<keyword evidence="1" id="KW-0732">Signal</keyword>
<dbReference type="Gene3D" id="2.60.120.260">
    <property type="entry name" value="Galactose-binding domain-like"/>
    <property type="match status" value="1"/>
</dbReference>
<dbReference type="Gene3D" id="3.20.20.80">
    <property type="entry name" value="Glycosidases"/>
    <property type="match status" value="1"/>
</dbReference>
<organism evidence="4 5">
    <name type="scientific">Cohnella silvisoli</name>
    <dbReference type="NCBI Taxonomy" id="2873699"/>
    <lineage>
        <taxon>Bacteria</taxon>
        <taxon>Bacillati</taxon>
        <taxon>Bacillota</taxon>
        <taxon>Bacilli</taxon>
        <taxon>Bacillales</taxon>
        <taxon>Paenibacillaceae</taxon>
        <taxon>Cohnella</taxon>
    </lineage>
</organism>
<dbReference type="SUPFAM" id="SSF49785">
    <property type="entry name" value="Galactose-binding domain-like"/>
    <property type="match status" value="1"/>
</dbReference>
<dbReference type="Gene3D" id="2.60.40.10">
    <property type="entry name" value="Immunoglobulins"/>
    <property type="match status" value="1"/>
</dbReference>
<dbReference type="Pfam" id="PF07833">
    <property type="entry name" value="Cu_amine_oxidN1"/>
    <property type="match status" value="1"/>
</dbReference>
<dbReference type="Pfam" id="PF16990">
    <property type="entry name" value="CBM_35"/>
    <property type="match status" value="1"/>
</dbReference>
<feature type="signal peptide" evidence="1">
    <location>
        <begin position="1"/>
        <end position="27"/>
    </location>
</feature>
<feature type="domain" description="Fibronectin type-III" evidence="2">
    <location>
        <begin position="611"/>
        <end position="696"/>
    </location>
</feature>
<feature type="chain" id="PRO_5047497420" evidence="1">
    <location>
        <begin position="28"/>
        <end position="993"/>
    </location>
</feature>
<dbReference type="Gene3D" id="2.60.120.430">
    <property type="entry name" value="Galactose-binding lectin"/>
    <property type="match status" value="1"/>
</dbReference>
<dbReference type="InterPro" id="IPR036116">
    <property type="entry name" value="FN3_sf"/>
</dbReference>
<comment type="caution">
    <text evidence="4">The sequence shown here is derived from an EMBL/GenBank/DDBJ whole genome shotgun (WGS) entry which is preliminary data.</text>
</comment>
<evidence type="ECO:0000256" key="1">
    <source>
        <dbReference type="SAM" id="SignalP"/>
    </source>
</evidence>
<sequence>MLKKMRRRTGIGLLSVIVAFSFGVNFAAADNDPASQPSWVNLTPDNSSPELLENPLKGFMPYTSVYDSAVKPAFPHSLEWFYIPLKEVMDGPNHYTFDTGLEPILNAIASRGHQAVFRFYLDYPDRSSGIPQFLLDGGLQVREETIAELGNVKVHSPDYDDPKLVAALTSFIHTFGEKYDGDPRIGFIETGLIGFWGEWHTWPNSDWMASPKTQNDVHKAFDDAFDITKLLTRYPDSNNVKQNIGFHDDSFAYETLGTESYYFYNRLKDYGATEVWKKEPIGGELRPAIQTSIWANPDGDQTAAEMDGSVLNNTSVDSPVDPNKVVQSFATSVETTHASWLNAHQLFLAAFPTSGDAYDRALAGSKKLGYELSVSAVKVPAASRDGSLPVSIRMRNTGVAPFYYNWDIELGAVTRKGALVRKWKAAGWKLSEVIPGESDRTMDYTIPNLALPGGDYTLVMRAVNPLAQGKPLKFANKEQDANLKNWLSLTDFKVSGSTMKWEVSTIDRNGVTYVPVRPFIEGMGGTVEWVQSERSFRLILNGKNVIVAADDKQVKPWGINSRMYVPLKWLTEWTGAKLDSERRVFTAPIQASYDDLVPLSDGTGQAAIPGMPLNLLAVSTTSQSVTLSWSAADTGTEAIQYEIYRNGVKIGSVKGTSYKDGGVKAGVIYVYTVKAIDVKGTASLPSRPLKIVPDASISYETESGKLKGAAVRSECPSCSGGYKAGYIGNNDGAVTFDVIVDKAGAYTLAMHYIAGELRSAEIGVNAAEPVPFRFKPSGGWDVVAVSRLAVSLKAGANTIRIFNTKGYTPDLDRITLTAGTAGISDNEQAEQPKEAPIVNIDPNGSDMKSLSLDNFDNNPVWPGTNDLGKWAGANSFVVDGGEIDNGALKLTYKGNGWLGSSVETDLIDYPYLMLRIKGASGGEQNGFMLKIGEVEKKFSEWTGDPITQEYKDIVIDLKAAGVSLTAPGQLQMSFWHGQTSAIWLDDIRFVGKK</sequence>
<gene>
    <name evidence="4" type="ORF">QJS35_31310</name>
</gene>
<evidence type="ECO:0000259" key="3">
    <source>
        <dbReference type="PROSITE" id="PS51175"/>
    </source>
</evidence>
<dbReference type="InterPro" id="IPR036582">
    <property type="entry name" value="Mao_N_sf"/>
</dbReference>
<dbReference type="InterPro" id="IPR003961">
    <property type="entry name" value="FN3_dom"/>
</dbReference>
<proteinExistence type="predicted"/>
<dbReference type="Pfam" id="PF16116">
    <property type="entry name" value="DUF4832"/>
    <property type="match status" value="1"/>
</dbReference>